<organism evidence="2">
    <name type="scientific">Nothobranchius kuhntae</name>
    <name type="common">Beira killifish</name>
    <dbReference type="NCBI Taxonomy" id="321403"/>
    <lineage>
        <taxon>Eukaryota</taxon>
        <taxon>Metazoa</taxon>
        <taxon>Chordata</taxon>
        <taxon>Craniata</taxon>
        <taxon>Vertebrata</taxon>
        <taxon>Euteleostomi</taxon>
        <taxon>Actinopterygii</taxon>
        <taxon>Neopterygii</taxon>
        <taxon>Teleostei</taxon>
        <taxon>Neoteleostei</taxon>
        <taxon>Acanthomorphata</taxon>
        <taxon>Ovalentaria</taxon>
        <taxon>Atherinomorphae</taxon>
        <taxon>Cyprinodontiformes</taxon>
        <taxon>Nothobranchiidae</taxon>
        <taxon>Nothobranchius</taxon>
    </lineage>
</organism>
<proteinExistence type="predicted"/>
<evidence type="ECO:0000256" key="1">
    <source>
        <dbReference type="SAM" id="MobiDB-lite"/>
    </source>
</evidence>
<protein>
    <submittedName>
        <fullName evidence="2">Bassoon presynaptic cytomatrix protein</fullName>
    </submittedName>
</protein>
<feature type="region of interest" description="Disordered" evidence="1">
    <location>
        <begin position="17"/>
        <end position="43"/>
    </location>
</feature>
<reference evidence="2" key="2">
    <citation type="submission" date="2016-06" db="EMBL/GenBank/DDBJ databases">
        <title>The genome of a short-lived fish provides insights into sex chromosome evolution and the genetic control of aging.</title>
        <authorList>
            <person name="Reichwald K."/>
            <person name="Felder M."/>
            <person name="Petzold A."/>
            <person name="Koch P."/>
            <person name="Groth M."/>
            <person name="Platzer M."/>
        </authorList>
    </citation>
    <scope>NUCLEOTIDE SEQUENCE</scope>
    <source>
        <tissue evidence="2">Brain</tissue>
    </source>
</reference>
<dbReference type="EMBL" id="HAED01004113">
    <property type="protein sequence ID" value="SBQ90143.1"/>
    <property type="molecule type" value="Transcribed_RNA"/>
</dbReference>
<dbReference type="AlphaFoldDB" id="A0A1A8I2G6"/>
<sequence length="43" mass="5115">VCARACVLFNNHRPAWKRKNTKSNHSGYCRQRRRPLISSRSMQ</sequence>
<gene>
    <name evidence="2" type="primary">BSN</name>
</gene>
<name>A0A1A8I2G6_NOTKU</name>
<reference evidence="2" key="1">
    <citation type="submission" date="2016-05" db="EMBL/GenBank/DDBJ databases">
        <authorList>
            <person name="Lavstsen T."/>
            <person name="Jespersen J.S."/>
        </authorList>
    </citation>
    <scope>NUCLEOTIDE SEQUENCE</scope>
    <source>
        <tissue evidence="2">Brain</tissue>
    </source>
</reference>
<evidence type="ECO:0000313" key="2">
    <source>
        <dbReference type="EMBL" id="SBQ90143.1"/>
    </source>
</evidence>
<feature type="non-terminal residue" evidence="2">
    <location>
        <position position="1"/>
    </location>
</feature>
<accession>A0A1A8I2G6</accession>